<dbReference type="RefSeq" id="WP_241840839.1">
    <property type="nucleotide sequence ID" value="NZ_JBEOYA010000089.1"/>
</dbReference>
<comment type="caution">
    <text evidence="3">The sequence shown here is derived from an EMBL/GenBank/DDBJ whole genome shotgun (WGS) entry which is preliminary data.</text>
</comment>
<dbReference type="SUPFAM" id="SSF51556">
    <property type="entry name" value="Metallo-dependent hydrolases"/>
    <property type="match status" value="1"/>
</dbReference>
<proteinExistence type="predicted"/>
<dbReference type="CDD" id="cd01292">
    <property type="entry name" value="metallo-dependent_hydrolases"/>
    <property type="match status" value="1"/>
</dbReference>
<dbReference type="PANTHER" id="PTHR42889">
    <property type="entry name" value="BLR3681 PROTEIN"/>
    <property type="match status" value="1"/>
</dbReference>
<dbReference type="EMBL" id="JBEPAZ010000060">
    <property type="protein sequence ID" value="MER6433481.1"/>
    <property type="molecule type" value="Genomic_DNA"/>
</dbReference>
<evidence type="ECO:0000313" key="3">
    <source>
        <dbReference type="EMBL" id="MER6433481.1"/>
    </source>
</evidence>
<dbReference type="InterPro" id="IPR032466">
    <property type="entry name" value="Metal_Hydrolase"/>
</dbReference>
<protein>
    <submittedName>
        <fullName evidence="3">Amidohydrolase family protein</fullName>
    </submittedName>
</protein>
<feature type="region of interest" description="Disordered" evidence="1">
    <location>
        <begin position="344"/>
        <end position="368"/>
    </location>
</feature>
<name>A0ABV1UIW4_9ACTN</name>
<evidence type="ECO:0000256" key="1">
    <source>
        <dbReference type="SAM" id="MobiDB-lite"/>
    </source>
</evidence>
<evidence type="ECO:0000313" key="4">
    <source>
        <dbReference type="Proteomes" id="UP001470023"/>
    </source>
</evidence>
<accession>A0ABV1UIW4</accession>
<dbReference type="Gene3D" id="3.20.20.140">
    <property type="entry name" value="Metal-dependent hydrolases"/>
    <property type="match status" value="1"/>
</dbReference>
<feature type="domain" description="Amidohydrolase-related" evidence="2">
    <location>
        <begin position="27"/>
        <end position="334"/>
    </location>
</feature>
<evidence type="ECO:0000259" key="2">
    <source>
        <dbReference type="Pfam" id="PF04909"/>
    </source>
</evidence>
<dbReference type="Pfam" id="PF04909">
    <property type="entry name" value="Amidohydro_2"/>
    <property type="match status" value="1"/>
</dbReference>
<organism evidence="3 4">
    <name type="scientific">Streptomyces sp. 900105245</name>
    <dbReference type="NCBI Taxonomy" id="3154379"/>
    <lineage>
        <taxon>Bacteria</taxon>
        <taxon>Bacillati</taxon>
        <taxon>Actinomycetota</taxon>
        <taxon>Actinomycetes</taxon>
        <taxon>Kitasatosporales</taxon>
        <taxon>Streptomycetaceae</taxon>
        <taxon>Streptomyces</taxon>
    </lineage>
</organism>
<dbReference type="PANTHER" id="PTHR42889:SF1">
    <property type="entry name" value="BLR3681 PROTEIN"/>
    <property type="match status" value="1"/>
</dbReference>
<sequence>MSLSEIEVVTGTEADMYTKDGENYFVVDAHVALWDARPENQLNIHGKQFIDCFYDYHRNLSPEPEVWPYEEFLYYGGQRLMKDLFVDGYVDHAIFQPAYLGAFYGNGFGQTEEAFALAEEHPEKLTYNHCFDPRFEQKGLDRLRRDAERFRLKGVKLYTAEWQGDSRGYKLSDPWAYRYLEACQELGIKNIHVHKGPTIRPLDRDAFDVADVDAAATDFTDLNFVVEHCGLPRLEDFCWIATQEPNVYAGLAVAVPFIHTRPRYWAQIISELLYWLDEDRILFGSDYALWTPRWLIERFVDFQIPEDMQGEFQPLTVEQKKKILGLNAAALYDIPVPAAAATTTTTAGTPSAAGPAGAASVATQPTEA</sequence>
<dbReference type="Proteomes" id="UP001470023">
    <property type="component" value="Unassembled WGS sequence"/>
</dbReference>
<gene>
    <name evidence="3" type="ORF">ABT272_38040</name>
</gene>
<keyword evidence="4" id="KW-1185">Reference proteome</keyword>
<dbReference type="InterPro" id="IPR006680">
    <property type="entry name" value="Amidohydro-rel"/>
</dbReference>
<reference evidence="3 4" key="1">
    <citation type="submission" date="2024-06" db="EMBL/GenBank/DDBJ databases">
        <title>The Natural Products Discovery Center: Release of the First 8490 Sequenced Strains for Exploring Actinobacteria Biosynthetic Diversity.</title>
        <authorList>
            <person name="Kalkreuter E."/>
            <person name="Kautsar S.A."/>
            <person name="Yang D."/>
            <person name="Bader C.D."/>
            <person name="Teijaro C.N."/>
            <person name="Fluegel L."/>
            <person name="Davis C.M."/>
            <person name="Simpson J.R."/>
            <person name="Lauterbach L."/>
            <person name="Steele A.D."/>
            <person name="Gui C."/>
            <person name="Meng S."/>
            <person name="Li G."/>
            <person name="Viehrig K."/>
            <person name="Ye F."/>
            <person name="Su P."/>
            <person name="Kiefer A.F."/>
            <person name="Nichols A."/>
            <person name="Cepeda A.J."/>
            <person name="Yan W."/>
            <person name="Fan B."/>
            <person name="Jiang Y."/>
            <person name="Adhikari A."/>
            <person name="Zheng C.-J."/>
            <person name="Schuster L."/>
            <person name="Cowan T.M."/>
            <person name="Smanski M.J."/>
            <person name="Chevrette M.G."/>
            <person name="De Carvalho L.P.S."/>
            <person name="Shen B."/>
        </authorList>
    </citation>
    <scope>NUCLEOTIDE SEQUENCE [LARGE SCALE GENOMIC DNA]</scope>
    <source>
        <strain evidence="3 4">NPDC001166</strain>
    </source>
</reference>